<feature type="region of interest" description="Disordered" evidence="1">
    <location>
        <begin position="1"/>
        <end position="46"/>
    </location>
</feature>
<feature type="compositionally biased region" description="Basic and acidic residues" evidence="1">
    <location>
        <begin position="1"/>
        <end position="21"/>
    </location>
</feature>
<organism evidence="2 3">
    <name type="scientific">Rhodococcus spelaei</name>
    <dbReference type="NCBI Taxonomy" id="2546320"/>
    <lineage>
        <taxon>Bacteria</taxon>
        <taxon>Bacillati</taxon>
        <taxon>Actinomycetota</taxon>
        <taxon>Actinomycetes</taxon>
        <taxon>Mycobacteriales</taxon>
        <taxon>Nocardiaceae</taxon>
        <taxon>Rhodococcus</taxon>
    </lineage>
</organism>
<sequence>MDGRERDARGRPLNARPRDGLGRPLPRGADGVPRISEGQVRTPAESVAEAQRLFDEGMPFHAHEVLEDAWKSAPEVERALWQGLAQLAVGLTHLMRGNRAGARSLLDRGRERIRAYADDPPHGLDVAGLLDWSAGLLDDLATPTPPRLSRNVPFG</sequence>
<accession>A0A541B8R4</accession>
<dbReference type="Pfam" id="PF03745">
    <property type="entry name" value="DUF309"/>
    <property type="match status" value="1"/>
</dbReference>
<dbReference type="SUPFAM" id="SSF140663">
    <property type="entry name" value="TTHA0068-like"/>
    <property type="match status" value="1"/>
</dbReference>
<reference evidence="2 3" key="1">
    <citation type="submission" date="2019-06" db="EMBL/GenBank/DDBJ databases">
        <title>Rhodococcus spaelei sp. nov., isolated from a cave.</title>
        <authorList>
            <person name="Lee S.D."/>
        </authorList>
    </citation>
    <scope>NUCLEOTIDE SEQUENCE [LARGE SCALE GENOMIC DNA]</scope>
    <source>
        <strain evidence="2 3">C9-5</strain>
    </source>
</reference>
<evidence type="ECO:0000313" key="2">
    <source>
        <dbReference type="EMBL" id="TQF68720.1"/>
    </source>
</evidence>
<evidence type="ECO:0000256" key="1">
    <source>
        <dbReference type="SAM" id="MobiDB-lite"/>
    </source>
</evidence>
<protein>
    <submittedName>
        <fullName evidence="2">DUF309 domain-containing protein</fullName>
    </submittedName>
</protein>
<dbReference type="RefSeq" id="WP_142099948.1">
    <property type="nucleotide sequence ID" value="NZ_VIGH01000005.1"/>
</dbReference>
<dbReference type="InterPro" id="IPR023203">
    <property type="entry name" value="TTHA0068_sf"/>
</dbReference>
<name>A0A541B8R4_9NOCA</name>
<proteinExistence type="predicted"/>
<dbReference type="InterPro" id="IPR005500">
    <property type="entry name" value="DUF309"/>
</dbReference>
<dbReference type="PANTHER" id="PTHR34796">
    <property type="entry name" value="EXPRESSED PROTEIN"/>
    <property type="match status" value="1"/>
</dbReference>
<dbReference type="PANTHER" id="PTHR34796:SF1">
    <property type="entry name" value="EXPRESSED PROTEIN"/>
    <property type="match status" value="1"/>
</dbReference>
<dbReference type="AlphaFoldDB" id="A0A541B8R4"/>
<evidence type="ECO:0000313" key="3">
    <source>
        <dbReference type="Proteomes" id="UP000316256"/>
    </source>
</evidence>
<gene>
    <name evidence="2" type="ORF">FK531_13020</name>
</gene>
<dbReference type="EMBL" id="VIGH01000005">
    <property type="protein sequence ID" value="TQF68720.1"/>
    <property type="molecule type" value="Genomic_DNA"/>
</dbReference>
<comment type="caution">
    <text evidence="2">The sequence shown here is derived from an EMBL/GenBank/DDBJ whole genome shotgun (WGS) entry which is preliminary data.</text>
</comment>
<dbReference type="OrthoDB" id="160968at2"/>
<dbReference type="Gene3D" id="1.10.3450.10">
    <property type="entry name" value="TTHA0068-like"/>
    <property type="match status" value="1"/>
</dbReference>
<keyword evidence="3" id="KW-1185">Reference proteome</keyword>
<dbReference type="Proteomes" id="UP000316256">
    <property type="component" value="Unassembled WGS sequence"/>
</dbReference>